<feature type="signal peptide" evidence="3">
    <location>
        <begin position="1"/>
        <end position="22"/>
    </location>
</feature>
<keyword evidence="2" id="KW-0812">Transmembrane</keyword>
<proteinExistence type="predicted"/>
<keyword evidence="2" id="KW-0472">Membrane</keyword>
<gene>
    <name evidence="4" type="ORF">S40285_00767</name>
</gene>
<keyword evidence="3" id="KW-0732">Signal</keyword>
<sequence length="434" mass="46229">MPFYASFTLLLVAAQGLSGAVARPGASIFARQDVCSANNLESCGSDLPDNFCCPGSHVCIALAGNTSAICCPPERDCQRIQPIPCDTSLQNVEENPAVPIKTTVFDVELESCGQSSMCCPFGYSCGGNGRCEMNEDQSQPPSNDEDEPSTTTATDAATSTDGTSTATTEPSASATTSESAATTRAESASASATSGSSESAVPVTEENEDRDANTEMIIAGILGGTLGILVICLIVVFGMRFRNRRKANSTQKVVWGDDNNSQGSFGNVISDPIAQDNSFRTDFIRKESERSSSDEPLTPAIVVERSSVPANNPFDRPSRELHQASGANRSSIVSDDLEPLPDRTSYARLAPIRKMKNSNRNNRRSSQIDPLDVPRQSGGESISIFADPSTVSNVPDNSNRFSRNTTFTDLMDRADLGDVHRGERAFVPGATPRI</sequence>
<feature type="transmembrane region" description="Helical" evidence="2">
    <location>
        <begin position="216"/>
        <end position="239"/>
    </location>
</feature>
<evidence type="ECO:0000256" key="3">
    <source>
        <dbReference type="SAM" id="SignalP"/>
    </source>
</evidence>
<accession>A0A084QR89</accession>
<evidence type="ECO:0000256" key="2">
    <source>
        <dbReference type="SAM" id="Phobius"/>
    </source>
</evidence>
<dbReference type="InParanoid" id="A0A084QR89"/>
<organism evidence="4 5">
    <name type="scientific">Stachybotrys chlorohalonatus (strain IBT 40285)</name>
    <dbReference type="NCBI Taxonomy" id="1283841"/>
    <lineage>
        <taxon>Eukaryota</taxon>
        <taxon>Fungi</taxon>
        <taxon>Dikarya</taxon>
        <taxon>Ascomycota</taxon>
        <taxon>Pezizomycotina</taxon>
        <taxon>Sordariomycetes</taxon>
        <taxon>Hypocreomycetidae</taxon>
        <taxon>Hypocreales</taxon>
        <taxon>Stachybotryaceae</taxon>
        <taxon>Stachybotrys</taxon>
    </lineage>
</organism>
<dbReference type="OrthoDB" id="5338512at2759"/>
<feature type="compositionally biased region" description="Polar residues" evidence="1">
    <location>
        <begin position="389"/>
        <end position="398"/>
    </location>
</feature>
<evidence type="ECO:0000313" key="5">
    <source>
        <dbReference type="Proteomes" id="UP000028524"/>
    </source>
</evidence>
<keyword evidence="5" id="KW-1185">Reference proteome</keyword>
<feature type="compositionally biased region" description="Basic residues" evidence="1">
    <location>
        <begin position="351"/>
        <end position="363"/>
    </location>
</feature>
<keyword evidence="2" id="KW-1133">Transmembrane helix</keyword>
<reference evidence="4 5" key="1">
    <citation type="journal article" date="2014" name="BMC Genomics">
        <title>Comparative genome sequencing reveals chemotype-specific gene clusters in the toxigenic black mold Stachybotrys.</title>
        <authorList>
            <person name="Semeiks J."/>
            <person name="Borek D."/>
            <person name="Otwinowski Z."/>
            <person name="Grishin N.V."/>
        </authorList>
    </citation>
    <scope>NUCLEOTIDE SEQUENCE [LARGE SCALE GENOMIC DNA]</scope>
    <source>
        <strain evidence="4 5">IBT 40285</strain>
    </source>
</reference>
<name>A0A084QR89_STAC4</name>
<dbReference type="EMBL" id="KL660440">
    <property type="protein sequence ID" value="KFA66474.1"/>
    <property type="molecule type" value="Genomic_DNA"/>
</dbReference>
<feature type="region of interest" description="Disordered" evidence="1">
    <location>
        <begin position="133"/>
        <end position="209"/>
    </location>
</feature>
<dbReference type="Proteomes" id="UP000028524">
    <property type="component" value="Unassembled WGS sequence"/>
</dbReference>
<evidence type="ECO:0000313" key="4">
    <source>
        <dbReference type="EMBL" id="KFA66474.1"/>
    </source>
</evidence>
<evidence type="ECO:0000256" key="1">
    <source>
        <dbReference type="SAM" id="MobiDB-lite"/>
    </source>
</evidence>
<protein>
    <recommendedName>
        <fullName evidence="6">Mid2 domain-containing protein</fullName>
    </recommendedName>
</protein>
<dbReference type="STRING" id="1283841.A0A084QR89"/>
<dbReference type="OMA" id="SCCPFGY"/>
<evidence type="ECO:0008006" key="6">
    <source>
        <dbReference type="Google" id="ProtNLM"/>
    </source>
</evidence>
<dbReference type="HOGENOM" id="CLU_035048_1_1_1"/>
<feature type="compositionally biased region" description="Low complexity" evidence="1">
    <location>
        <begin position="149"/>
        <end position="200"/>
    </location>
</feature>
<dbReference type="AlphaFoldDB" id="A0A084QR89"/>
<feature type="region of interest" description="Disordered" evidence="1">
    <location>
        <begin position="286"/>
        <end position="398"/>
    </location>
</feature>
<feature type="chain" id="PRO_5001779705" description="Mid2 domain-containing protein" evidence="3">
    <location>
        <begin position="23"/>
        <end position="434"/>
    </location>
</feature>